<dbReference type="PROSITE" id="PS51184">
    <property type="entry name" value="JMJC"/>
    <property type="match status" value="1"/>
</dbReference>
<dbReference type="InterPro" id="IPR003347">
    <property type="entry name" value="JmjC_dom"/>
</dbReference>
<dbReference type="STRING" id="1247936.BN2475_60009"/>
<accession>A0A1N7RLE3</accession>
<reference evidence="5 6" key="1">
    <citation type="submission" date="2016-12" db="EMBL/GenBank/DDBJ databases">
        <authorList>
            <person name="Song W.-J."/>
            <person name="Kurnit D.M."/>
        </authorList>
    </citation>
    <scope>NUCLEOTIDE SEQUENCE [LARGE SCALE GENOMIC DNA]</scope>
    <source>
        <strain evidence="5 6">STM7296</strain>
    </source>
</reference>
<dbReference type="PANTHER" id="PTHR13096">
    <property type="entry name" value="MINA53 MYC INDUCED NUCLEAR ANTIGEN"/>
    <property type="match status" value="1"/>
</dbReference>
<organism evidence="5 6">
    <name type="scientific">Paraburkholderia ribeironis</name>
    <dbReference type="NCBI Taxonomy" id="1247936"/>
    <lineage>
        <taxon>Bacteria</taxon>
        <taxon>Pseudomonadati</taxon>
        <taxon>Pseudomonadota</taxon>
        <taxon>Betaproteobacteria</taxon>
        <taxon>Burkholderiales</taxon>
        <taxon>Burkholderiaceae</taxon>
        <taxon>Paraburkholderia</taxon>
    </lineage>
</organism>
<name>A0A1N7RLE3_9BURK</name>
<proteinExistence type="predicted"/>
<evidence type="ECO:0000256" key="1">
    <source>
        <dbReference type="ARBA" id="ARBA00001954"/>
    </source>
</evidence>
<dbReference type="PANTHER" id="PTHR13096:SF9">
    <property type="entry name" value="BIFUNCTIONAL LYSINE-SPECIFIC DEMETHYLASE AND HISTIDYL-HYDROXYLASE"/>
    <property type="match status" value="1"/>
</dbReference>
<evidence type="ECO:0000256" key="3">
    <source>
        <dbReference type="ARBA" id="ARBA00023004"/>
    </source>
</evidence>
<keyword evidence="3" id="KW-0408">Iron</keyword>
<sequence>MFDLDTLLHPIPLDRFLRDHWTTKGLVIRSQESGRFNELFSWANLNHLINFHRLRFNEDIRFAAIGKKLFAVPDMPDDWVRQCRDGYTLIINRLQMRLPVIAEMASAIERRLGHRCQVNMYCSWPEQQGFDLHHDDHEVFILQIEGTKRWVVSEGTYLYPLDKYNGITVDTGQPSGPPYIETVLQPGDVLYIPRGHWHFAVACDVPSVHLTVGVTCRTGLYWLKWLADELMCDPGWRRNLPSVVDGDTTDLAEHMRGLLARLAALASDEKLVQAGIAHHLTTQGTRSQEVSLPSQSGFHPFAVDGRTWLRRAKFQPVKVEHEAEHARHRIITATKRITLDGAPNALIDQVFRRERFTVAEAAAWAPDFDAAEEIVPLLRRLVDEGLLVEDAPGTDRPGA</sequence>
<dbReference type="EMBL" id="CYGX02000006">
    <property type="protein sequence ID" value="SIT35931.1"/>
    <property type="molecule type" value="Genomic_DNA"/>
</dbReference>
<gene>
    <name evidence="5" type="ORF">BN2475_60009</name>
</gene>
<evidence type="ECO:0000259" key="4">
    <source>
        <dbReference type="PROSITE" id="PS51184"/>
    </source>
</evidence>
<evidence type="ECO:0000313" key="6">
    <source>
        <dbReference type="Proteomes" id="UP000187012"/>
    </source>
</evidence>
<dbReference type="SUPFAM" id="SSF51197">
    <property type="entry name" value="Clavaminate synthase-like"/>
    <property type="match status" value="1"/>
</dbReference>
<dbReference type="GO" id="GO:0032453">
    <property type="term" value="F:histone H3K4 demethylase activity"/>
    <property type="evidence" value="ECO:0007669"/>
    <property type="project" value="TreeGrafter"/>
</dbReference>
<keyword evidence="6" id="KW-1185">Reference proteome</keyword>
<dbReference type="GO" id="GO:0046872">
    <property type="term" value="F:metal ion binding"/>
    <property type="evidence" value="ECO:0007669"/>
    <property type="project" value="UniProtKB-KW"/>
</dbReference>
<keyword evidence="2" id="KW-0479">Metal-binding</keyword>
<dbReference type="RefSeq" id="WP_159444517.1">
    <property type="nucleotide sequence ID" value="NZ_CYGX02000006.1"/>
</dbReference>
<dbReference type="InterPro" id="IPR039994">
    <property type="entry name" value="NO66-like"/>
</dbReference>
<evidence type="ECO:0000256" key="2">
    <source>
        <dbReference type="ARBA" id="ARBA00022723"/>
    </source>
</evidence>
<dbReference type="GO" id="GO:0051864">
    <property type="term" value="F:histone H3K36 demethylase activity"/>
    <property type="evidence" value="ECO:0007669"/>
    <property type="project" value="TreeGrafter"/>
</dbReference>
<evidence type="ECO:0000313" key="5">
    <source>
        <dbReference type="EMBL" id="SIT35931.1"/>
    </source>
</evidence>
<dbReference type="Gene3D" id="2.60.120.650">
    <property type="entry name" value="Cupin"/>
    <property type="match status" value="1"/>
</dbReference>
<dbReference type="AlphaFoldDB" id="A0A1N7RLE3"/>
<comment type="cofactor">
    <cofactor evidence="1">
        <name>Fe(2+)</name>
        <dbReference type="ChEBI" id="CHEBI:29033"/>
    </cofactor>
</comment>
<protein>
    <submittedName>
        <fullName evidence="5">Putative Cupin-like domain protein</fullName>
    </submittedName>
</protein>
<dbReference type="OrthoDB" id="479699at2"/>
<dbReference type="Proteomes" id="UP000187012">
    <property type="component" value="Unassembled WGS sequence"/>
</dbReference>
<feature type="domain" description="JmjC" evidence="4">
    <location>
        <begin position="90"/>
        <end position="231"/>
    </location>
</feature>
<dbReference type="Pfam" id="PF08007">
    <property type="entry name" value="JmjC_2"/>
    <property type="match status" value="1"/>
</dbReference>